<dbReference type="EMBL" id="AC148918">
    <property type="protein sequence ID" value="ABN05820.1"/>
    <property type="molecule type" value="Genomic_DNA"/>
</dbReference>
<evidence type="ECO:0000313" key="1">
    <source>
        <dbReference type="EMBL" id="ABN05820.1"/>
    </source>
</evidence>
<reference evidence="1" key="2">
    <citation type="submission" date="2007-03" db="EMBL/GenBank/DDBJ databases">
        <authorList>
            <consortium name="The International Medicago Genome Annotation Group"/>
        </authorList>
    </citation>
    <scope>NUCLEOTIDE SEQUENCE</scope>
</reference>
<accession>A2Q1K5</accession>
<dbReference type="AlphaFoldDB" id="A2Q1K5"/>
<name>A2Q1K5_MEDTR</name>
<gene>
    <name evidence="1" type="ORF">MtrDRAFT_AC148918g39v2</name>
</gene>
<proteinExistence type="predicted"/>
<sequence length="50" mass="5617">MMNNTIQHILIQVNTPQLEGQAAKSTIEMKHWEATKTKDIQNLPGILLSS</sequence>
<reference evidence="1" key="1">
    <citation type="submission" date="2004-05" db="EMBL/GenBank/DDBJ databases">
        <authorList>
            <person name="Town C.D."/>
        </authorList>
    </citation>
    <scope>NUCLEOTIDE SEQUENCE</scope>
</reference>
<organism evidence="1">
    <name type="scientific">Medicago truncatula</name>
    <name type="common">Barrel medic</name>
    <name type="synonym">Medicago tribuloides</name>
    <dbReference type="NCBI Taxonomy" id="3880"/>
    <lineage>
        <taxon>Eukaryota</taxon>
        <taxon>Viridiplantae</taxon>
        <taxon>Streptophyta</taxon>
        <taxon>Embryophyta</taxon>
        <taxon>Tracheophyta</taxon>
        <taxon>Spermatophyta</taxon>
        <taxon>Magnoliopsida</taxon>
        <taxon>eudicotyledons</taxon>
        <taxon>Gunneridae</taxon>
        <taxon>Pentapetalae</taxon>
        <taxon>rosids</taxon>
        <taxon>fabids</taxon>
        <taxon>Fabales</taxon>
        <taxon>Fabaceae</taxon>
        <taxon>Papilionoideae</taxon>
        <taxon>50 kb inversion clade</taxon>
        <taxon>NPAAA clade</taxon>
        <taxon>Hologalegina</taxon>
        <taxon>IRL clade</taxon>
        <taxon>Trifolieae</taxon>
        <taxon>Medicago</taxon>
    </lineage>
</organism>
<protein>
    <submittedName>
        <fullName evidence="1">Uncharacterized protein</fullName>
    </submittedName>
</protein>